<organism evidence="1 2">
    <name type="scientific">Babjeviella inositovora NRRL Y-12698</name>
    <dbReference type="NCBI Taxonomy" id="984486"/>
    <lineage>
        <taxon>Eukaryota</taxon>
        <taxon>Fungi</taxon>
        <taxon>Dikarya</taxon>
        <taxon>Ascomycota</taxon>
        <taxon>Saccharomycotina</taxon>
        <taxon>Pichiomycetes</taxon>
        <taxon>Serinales incertae sedis</taxon>
        <taxon>Babjeviella</taxon>
    </lineage>
</organism>
<gene>
    <name evidence="1" type="ORF">BABINDRAFT_118225</name>
</gene>
<dbReference type="EMBL" id="KV454428">
    <property type="protein sequence ID" value="ODQ80927.1"/>
    <property type="molecule type" value="Genomic_DNA"/>
</dbReference>
<protein>
    <submittedName>
        <fullName evidence="1">Uncharacterized protein</fullName>
    </submittedName>
</protein>
<dbReference type="RefSeq" id="XP_018986255.1">
    <property type="nucleotide sequence ID" value="XM_019126907.1"/>
</dbReference>
<evidence type="ECO:0000313" key="2">
    <source>
        <dbReference type="Proteomes" id="UP000094336"/>
    </source>
</evidence>
<dbReference type="AlphaFoldDB" id="A0A1E3QVE0"/>
<proteinExistence type="predicted"/>
<accession>A0A1E3QVE0</accession>
<dbReference type="Proteomes" id="UP000094336">
    <property type="component" value="Unassembled WGS sequence"/>
</dbReference>
<dbReference type="GeneID" id="30144761"/>
<sequence>MAFWKGQASCSLSLVTRLVTLKTLPLYSLTRLRTTLGPVRCDHIASKKMGFCIYKILGYYQCHSNQIIIKAYYYVSIWV</sequence>
<keyword evidence="2" id="KW-1185">Reference proteome</keyword>
<name>A0A1E3QVE0_9ASCO</name>
<evidence type="ECO:0000313" key="1">
    <source>
        <dbReference type="EMBL" id="ODQ80927.1"/>
    </source>
</evidence>
<reference evidence="2" key="1">
    <citation type="submission" date="2016-05" db="EMBL/GenBank/DDBJ databases">
        <title>Comparative genomics of biotechnologically important yeasts.</title>
        <authorList>
            <consortium name="DOE Joint Genome Institute"/>
            <person name="Riley R."/>
            <person name="Haridas S."/>
            <person name="Wolfe K.H."/>
            <person name="Lopes M.R."/>
            <person name="Hittinger C.T."/>
            <person name="Goker M."/>
            <person name="Salamov A."/>
            <person name="Wisecaver J."/>
            <person name="Long T.M."/>
            <person name="Aerts A.L."/>
            <person name="Barry K."/>
            <person name="Choi C."/>
            <person name="Clum A."/>
            <person name="Coughlan A.Y."/>
            <person name="Deshpande S."/>
            <person name="Douglass A.P."/>
            <person name="Hanson S.J."/>
            <person name="Klenk H.-P."/>
            <person name="Labutti K."/>
            <person name="Lapidus A."/>
            <person name="Lindquist E."/>
            <person name="Lipzen A."/>
            <person name="Meier-Kolthoff J.P."/>
            <person name="Ohm R.A."/>
            <person name="Otillar R.P."/>
            <person name="Pangilinan J."/>
            <person name="Peng Y."/>
            <person name="Rokas A."/>
            <person name="Rosa C.A."/>
            <person name="Scheuner C."/>
            <person name="Sibirny A.A."/>
            <person name="Slot J.C."/>
            <person name="Stielow J.B."/>
            <person name="Sun H."/>
            <person name="Kurtzman C.P."/>
            <person name="Blackwell M."/>
            <person name="Grigoriev I.V."/>
            <person name="Jeffries T.W."/>
        </authorList>
    </citation>
    <scope>NUCLEOTIDE SEQUENCE [LARGE SCALE GENOMIC DNA]</scope>
    <source>
        <strain evidence="2">NRRL Y-12698</strain>
    </source>
</reference>